<accession>B0VG59</accession>
<reference evidence="1 2" key="1">
    <citation type="journal article" date="2008" name="J. Bacteriol.">
        <title>'Candidatus Cloacamonas acidaminovorans': genome sequence reconstruction provides a first glimpse of a new bacterial division.</title>
        <authorList>
            <person name="Pelletier E."/>
            <person name="Kreimeyer A."/>
            <person name="Bocs S."/>
            <person name="Rouy Z."/>
            <person name="Gyapay G."/>
            <person name="Chouari R."/>
            <person name="Riviere D."/>
            <person name="Ganesan A."/>
            <person name="Daegelen P."/>
            <person name="Sghir A."/>
            <person name="Cohen G.N."/>
            <person name="Medigue C."/>
            <person name="Weissenbach J."/>
            <person name="Le Paslier D."/>
        </authorList>
    </citation>
    <scope>NUCLEOTIDE SEQUENCE [LARGE SCALE GENOMIC DNA]</scope>
    <source>
        <strain evidence="2">Evry</strain>
    </source>
</reference>
<sequence length="122" mass="13916">MKINKNLDIWEKGRQLAPNVYELAKELPEEEKFVLSQEITQTAIAIPSNIASCAEAKNAKEDKNFRNIISGKLARWETQREIARKLGYLNEDKTNNVFKQINLIRSPLSSLNKALKTDEATN</sequence>
<dbReference type="InterPro" id="IPR036583">
    <property type="entry name" value="23S_rRNA_IVS_sf"/>
</dbReference>
<dbReference type="STRING" id="459349.CLOAM0372"/>
<dbReference type="Pfam" id="PF05635">
    <property type="entry name" value="23S_rRNA_IVP"/>
    <property type="match status" value="1"/>
</dbReference>
<name>B0VG59_CLOAI</name>
<dbReference type="AlphaFoldDB" id="B0VG59"/>
<evidence type="ECO:0000313" key="1">
    <source>
        <dbReference type="EMBL" id="CAO80277.1"/>
    </source>
</evidence>
<organism evidence="1 2">
    <name type="scientific">Cloacimonas acidaminovorans (strain Evry)</name>
    <dbReference type="NCBI Taxonomy" id="459349"/>
    <lineage>
        <taxon>Bacteria</taxon>
        <taxon>Pseudomonadati</taxon>
        <taxon>Candidatus Cloacimonadota</taxon>
        <taxon>Candidatus Cloacimonadia</taxon>
        <taxon>Candidatus Cloacimonadales</taxon>
        <taxon>Candidatus Cloacimonadaceae</taxon>
        <taxon>Candidatus Cloacimonas</taxon>
    </lineage>
</organism>
<evidence type="ECO:0008006" key="3">
    <source>
        <dbReference type="Google" id="ProtNLM"/>
    </source>
</evidence>
<dbReference type="KEGG" id="caci:CLOAM0372"/>
<dbReference type="NCBIfam" id="TIGR02436">
    <property type="entry name" value="four helix bundle protein"/>
    <property type="match status" value="1"/>
</dbReference>
<gene>
    <name evidence="1" type="ordered locus">CLOAM0372</name>
</gene>
<dbReference type="PANTHER" id="PTHR38471:SF2">
    <property type="entry name" value="FOUR HELIX BUNDLE PROTEIN"/>
    <property type="match status" value="1"/>
</dbReference>
<dbReference type="SUPFAM" id="SSF158446">
    <property type="entry name" value="IVS-encoded protein-like"/>
    <property type="match status" value="1"/>
</dbReference>
<dbReference type="InterPro" id="IPR012657">
    <property type="entry name" value="23S_rRNA-intervening_sequence"/>
</dbReference>
<dbReference type="EMBL" id="CU466930">
    <property type="protein sequence ID" value="CAO80277.1"/>
    <property type="molecule type" value="Genomic_DNA"/>
</dbReference>
<proteinExistence type="predicted"/>
<dbReference type="OrthoDB" id="9811959at2"/>
<dbReference type="Proteomes" id="UP000002019">
    <property type="component" value="Chromosome"/>
</dbReference>
<dbReference type="PANTHER" id="PTHR38471">
    <property type="entry name" value="FOUR HELIX BUNDLE PROTEIN"/>
    <property type="match status" value="1"/>
</dbReference>
<dbReference type="Gene3D" id="1.20.1440.60">
    <property type="entry name" value="23S rRNA-intervening sequence"/>
    <property type="match status" value="1"/>
</dbReference>
<evidence type="ECO:0000313" key="2">
    <source>
        <dbReference type="Proteomes" id="UP000002019"/>
    </source>
</evidence>
<keyword evidence="2" id="KW-1185">Reference proteome</keyword>
<protein>
    <recommendedName>
        <fullName evidence="3">S23 ribosomal protein</fullName>
    </recommendedName>
</protein>
<dbReference type="HOGENOM" id="CLU_129874_0_6_0"/>
<dbReference type="RefSeq" id="WP_015424138.1">
    <property type="nucleotide sequence ID" value="NC_020449.1"/>
</dbReference>